<evidence type="ECO:0000256" key="4">
    <source>
        <dbReference type="SAM" id="MobiDB-lite"/>
    </source>
</evidence>
<dbReference type="Proteomes" id="UP000503349">
    <property type="component" value="Chromosome 20"/>
</dbReference>
<evidence type="ECO:0000313" key="7">
    <source>
        <dbReference type="Proteomes" id="UP000503349"/>
    </source>
</evidence>
<accession>A0A6G1QP16</accession>
<dbReference type="GO" id="GO:0005737">
    <property type="term" value="C:cytoplasm"/>
    <property type="evidence" value="ECO:0007669"/>
    <property type="project" value="TreeGrafter"/>
</dbReference>
<dbReference type="Pfam" id="PF00631">
    <property type="entry name" value="G-gamma"/>
    <property type="match status" value="1"/>
</dbReference>
<dbReference type="SMART" id="SM01224">
    <property type="entry name" value="G_gamma"/>
    <property type="match status" value="1"/>
</dbReference>
<dbReference type="Pfam" id="PF00615">
    <property type="entry name" value="RGS"/>
    <property type="match status" value="1"/>
</dbReference>
<dbReference type="InterPro" id="IPR047017">
    <property type="entry name" value="RGS6/7/9/11_DHEX_sf"/>
</dbReference>
<dbReference type="FunFam" id="1.10.167.10:FF:000001">
    <property type="entry name" value="Putative regulator of g-protein signaling 12"/>
    <property type="match status" value="1"/>
</dbReference>
<dbReference type="InterPro" id="IPR047077">
    <property type="entry name" value="RGS9_RGS"/>
</dbReference>
<protein>
    <submittedName>
        <fullName evidence="6">Regulator of G-protein signaling 9</fullName>
    </submittedName>
</protein>
<dbReference type="GO" id="GO:0008277">
    <property type="term" value="P:regulation of G protein-coupled receptor signaling pathway"/>
    <property type="evidence" value="ECO:0007669"/>
    <property type="project" value="InterPro"/>
</dbReference>
<dbReference type="GO" id="GO:0005886">
    <property type="term" value="C:plasma membrane"/>
    <property type="evidence" value="ECO:0007669"/>
    <property type="project" value="TreeGrafter"/>
</dbReference>
<evidence type="ECO:0000256" key="2">
    <source>
        <dbReference type="ARBA" id="ARBA00022700"/>
    </source>
</evidence>
<dbReference type="PROSITE" id="PS50132">
    <property type="entry name" value="RGS"/>
    <property type="match status" value="1"/>
</dbReference>
<sequence>MTIRNTLLDYGQRYRPRMACLKKTPYFWPTQQWPVEDTDYAIYLAKRNIRKKGILELYEQEQYNHLHKWMNHKWDFIVMQAKEQYRAAKERKKPDRVVFDCQERAYWVVHRPPAKTPAFYERIMIFTQQSIMRPRVKSSVSIGALVKYCATYTSHDPFLSKCLPSNPWLTDDVTYWTLNLPNVEIPTKMRVERWTFSFGELLSDPRGRDDFRLFLKKEFSGENLAFWEGCEDLKWGTAATMREKAEQIYKTFLARGAPRWINIDGKTMEITVNGLKHPHRYVLDAAQTHIYMLMKKDSYGRYLKSPVFKETLKKAICPERHKFTDAQLEQNAKNRRPSISPIILRQQELEQRAKMAASAPVDITQLCRFTTPVPHLAVYSGIMDSPTANASPSLPFLAHTPVCPSPISVALDSTSASERRMEASEAEGVGNAEARAPAAGNVSRSRMVLSLRRLLKRGCTPSAVFASLSPKCHSAAGTSSRIQPISPDQPSQAPPRRIGNFFQIKVDIPPECRIYPIESEDEEEENRAASRGGVGAKEIICPWESLTPQNGTD</sequence>
<evidence type="ECO:0000313" key="6">
    <source>
        <dbReference type="EMBL" id="KAF3704217.1"/>
    </source>
</evidence>
<dbReference type="EMBL" id="CM015731">
    <property type="protein sequence ID" value="KAF3704217.1"/>
    <property type="molecule type" value="Genomic_DNA"/>
</dbReference>
<feature type="compositionally biased region" description="Polar residues" evidence="4">
    <location>
        <begin position="476"/>
        <end position="491"/>
    </location>
</feature>
<dbReference type="GO" id="GO:0009968">
    <property type="term" value="P:negative regulation of signal transduction"/>
    <property type="evidence" value="ECO:0007669"/>
    <property type="project" value="UniProtKB-KW"/>
</dbReference>
<proteinExistence type="predicted"/>
<dbReference type="InterPro" id="IPR016137">
    <property type="entry name" value="RGS"/>
</dbReference>
<dbReference type="PANTHER" id="PTHR45746:SF1">
    <property type="entry name" value="REGULATOR OF G-PROTEIN SIGNALING 9"/>
    <property type="match status" value="1"/>
</dbReference>
<dbReference type="InterPro" id="IPR015898">
    <property type="entry name" value="G-protein_gamma-like_dom"/>
</dbReference>
<keyword evidence="7" id="KW-1185">Reference proteome</keyword>
<evidence type="ECO:0000256" key="3">
    <source>
        <dbReference type="ARBA" id="ARBA00023136"/>
    </source>
</evidence>
<dbReference type="CDD" id="cd00068">
    <property type="entry name" value="GGL"/>
    <property type="match status" value="1"/>
</dbReference>
<dbReference type="SMART" id="SM00224">
    <property type="entry name" value="GGL"/>
    <property type="match status" value="1"/>
</dbReference>
<dbReference type="InterPro" id="IPR036284">
    <property type="entry name" value="GGL_sf"/>
</dbReference>
<dbReference type="SUPFAM" id="SSF48670">
    <property type="entry name" value="Transducin (heterotrimeric G protein), gamma chain"/>
    <property type="match status" value="1"/>
</dbReference>
<feature type="region of interest" description="Disordered" evidence="4">
    <location>
        <begin position="476"/>
        <end position="496"/>
    </location>
</feature>
<dbReference type="SUPFAM" id="SSF48097">
    <property type="entry name" value="Regulator of G-protein signaling, RGS"/>
    <property type="match status" value="1"/>
</dbReference>
<dbReference type="CDD" id="cd08739">
    <property type="entry name" value="RGS_RGS9"/>
    <property type="match status" value="1"/>
</dbReference>
<feature type="domain" description="RGS" evidence="5">
    <location>
        <begin position="197"/>
        <end position="312"/>
    </location>
</feature>
<reference evidence="7" key="2">
    <citation type="submission" date="2019-02" db="EMBL/GenBank/DDBJ databases">
        <title>Opniocepnalus argus Var Kimnra genome.</title>
        <authorList>
            <person name="Zhou C."/>
            <person name="Xiao S."/>
        </authorList>
    </citation>
    <scope>NUCLEOTIDE SEQUENCE [LARGE SCALE GENOMIC DNA]</scope>
</reference>
<organism evidence="6 7">
    <name type="scientific">Channa argus</name>
    <name type="common">Northern snakehead</name>
    <name type="synonym">Ophicephalus argus</name>
    <dbReference type="NCBI Taxonomy" id="215402"/>
    <lineage>
        <taxon>Eukaryota</taxon>
        <taxon>Metazoa</taxon>
        <taxon>Chordata</taxon>
        <taxon>Craniata</taxon>
        <taxon>Vertebrata</taxon>
        <taxon>Euteleostomi</taxon>
        <taxon>Actinopterygii</taxon>
        <taxon>Neopterygii</taxon>
        <taxon>Teleostei</taxon>
        <taxon>Neoteleostei</taxon>
        <taxon>Acanthomorphata</taxon>
        <taxon>Anabantaria</taxon>
        <taxon>Anabantiformes</taxon>
        <taxon>Channoidei</taxon>
        <taxon>Channidae</taxon>
        <taxon>Channa</taxon>
    </lineage>
</organism>
<dbReference type="InterPro" id="IPR036305">
    <property type="entry name" value="RGS_sf"/>
</dbReference>
<dbReference type="InterPro" id="IPR047016">
    <property type="entry name" value="RGS6/7/9/11"/>
</dbReference>
<dbReference type="Gene3D" id="1.10.1240.60">
    <property type="match status" value="1"/>
</dbReference>
<gene>
    <name evidence="6" type="ORF">EXN66_Car019906</name>
</gene>
<dbReference type="PRINTS" id="PR01301">
    <property type="entry name" value="RGSPROTEIN"/>
</dbReference>
<dbReference type="GO" id="GO:0005096">
    <property type="term" value="F:GTPase activator activity"/>
    <property type="evidence" value="ECO:0007669"/>
    <property type="project" value="TreeGrafter"/>
</dbReference>
<dbReference type="GO" id="GO:0043005">
    <property type="term" value="C:neuron projection"/>
    <property type="evidence" value="ECO:0007669"/>
    <property type="project" value="TreeGrafter"/>
</dbReference>
<evidence type="ECO:0000259" key="5">
    <source>
        <dbReference type="PROSITE" id="PS50132"/>
    </source>
</evidence>
<dbReference type="GO" id="GO:0007186">
    <property type="term" value="P:G protein-coupled receptor signaling pathway"/>
    <property type="evidence" value="ECO:0007669"/>
    <property type="project" value="InterPro"/>
</dbReference>
<dbReference type="Pfam" id="PF18148">
    <property type="entry name" value="RGS_DHEX"/>
    <property type="match status" value="1"/>
</dbReference>
<feature type="region of interest" description="Disordered" evidence="4">
    <location>
        <begin position="415"/>
        <end position="439"/>
    </location>
</feature>
<reference evidence="6 7" key="1">
    <citation type="submission" date="2019-02" db="EMBL/GenBank/DDBJ databases">
        <title>Opniocepnalus argus genome.</title>
        <authorList>
            <person name="Zhou C."/>
            <person name="Xiao S."/>
        </authorList>
    </citation>
    <scope>NUCLEOTIDE SEQUENCE [LARGE SCALE GENOMIC DNA]</scope>
    <source>
        <strain evidence="6">OARG1902GOOAL</strain>
        <tissue evidence="6">Muscle</tissue>
    </source>
</reference>
<dbReference type="PANTHER" id="PTHR45746">
    <property type="entry name" value="LP21163P"/>
    <property type="match status" value="1"/>
</dbReference>
<keyword evidence="3" id="KW-0472">Membrane</keyword>
<evidence type="ECO:0000256" key="1">
    <source>
        <dbReference type="ARBA" id="ARBA00004170"/>
    </source>
</evidence>
<dbReference type="Gene3D" id="1.10.167.10">
    <property type="entry name" value="Regulator of G-protein Signalling 4, domain 2"/>
    <property type="match status" value="1"/>
</dbReference>
<dbReference type="SMART" id="SM00315">
    <property type="entry name" value="RGS"/>
    <property type="match status" value="1"/>
</dbReference>
<keyword evidence="2" id="KW-0734">Signal transduction inhibitor</keyword>
<comment type="subcellular location">
    <subcellularLocation>
        <location evidence="1">Membrane</location>
        <topology evidence="1">Peripheral membrane protein</topology>
    </subcellularLocation>
</comment>
<dbReference type="InterPro" id="IPR040759">
    <property type="entry name" value="RGS_DHEX"/>
</dbReference>
<dbReference type="AlphaFoldDB" id="A0A6G1QP16"/>
<dbReference type="InterPro" id="IPR044926">
    <property type="entry name" value="RGS_subdomain_2"/>
</dbReference>
<name>A0A6G1QP16_CHAAH</name>